<reference evidence="1 2" key="1">
    <citation type="journal article" date="2020" name="ISME J.">
        <title>Comparative genomics reveals insights into cyanobacterial evolution and habitat adaptation.</title>
        <authorList>
            <person name="Chen M.Y."/>
            <person name="Teng W.K."/>
            <person name="Zhao L."/>
            <person name="Hu C.X."/>
            <person name="Zhou Y.K."/>
            <person name="Han B.P."/>
            <person name="Song L.R."/>
            <person name="Shu W.S."/>
        </authorList>
    </citation>
    <scope>NUCLEOTIDE SEQUENCE [LARGE SCALE GENOMIC DNA]</scope>
    <source>
        <strain evidence="1 2">FACHB-288</strain>
    </source>
</reference>
<comment type="caution">
    <text evidence="1">The sequence shown here is derived from an EMBL/GenBank/DDBJ whole genome shotgun (WGS) entry which is preliminary data.</text>
</comment>
<evidence type="ECO:0000313" key="1">
    <source>
        <dbReference type="EMBL" id="MBD2199688.1"/>
    </source>
</evidence>
<dbReference type="EMBL" id="JACJQH010000065">
    <property type="protein sequence ID" value="MBD2199688.1"/>
    <property type="molecule type" value="Genomic_DNA"/>
</dbReference>
<dbReference type="InterPro" id="IPR018391">
    <property type="entry name" value="PQQ_b-propeller_rpt"/>
</dbReference>
<dbReference type="PANTHER" id="PTHR36220">
    <property type="entry name" value="UNNAMED PRODUCT"/>
    <property type="match status" value="1"/>
</dbReference>
<dbReference type="Gene3D" id="2.130.10.10">
    <property type="entry name" value="YVTN repeat-like/Quinoprotein amine dehydrogenase"/>
    <property type="match status" value="2"/>
</dbReference>
<dbReference type="PANTHER" id="PTHR36220:SF1">
    <property type="entry name" value="GAMMA TUBULIN COMPLEX COMPONENT C-TERMINAL DOMAIN-CONTAINING PROTEIN"/>
    <property type="match status" value="1"/>
</dbReference>
<proteinExistence type="predicted"/>
<organism evidence="1 2">
    <name type="scientific">Calothrix parietina FACHB-288</name>
    <dbReference type="NCBI Taxonomy" id="2692896"/>
    <lineage>
        <taxon>Bacteria</taxon>
        <taxon>Bacillati</taxon>
        <taxon>Cyanobacteriota</taxon>
        <taxon>Cyanophyceae</taxon>
        <taxon>Nostocales</taxon>
        <taxon>Calotrichaceae</taxon>
        <taxon>Calothrix</taxon>
    </lineage>
</organism>
<dbReference type="SUPFAM" id="SSF50969">
    <property type="entry name" value="YVTN repeat-like/Quinoprotein amine dehydrogenase"/>
    <property type="match status" value="1"/>
</dbReference>
<accession>A0ABR8AK80</accession>
<dbReference type="InterPro" id="IPR013517">
    <property type="entry name" value="FG-GAP"/>
</dbReference>
<protein>
    <submittedName>
        <fullName evidence="1">PQQ-binding-like beta-propeller repeat protein</fullName>
    </submittedName>
</protein>
<dbReference type="InterPro" id="IPR011044">
    <property type="entry name" value="Quino_amine_DH_bsu"/>
</dbReference>
<dbReference type="PROSITE" id="PS51470">
    <property type="entry name" value="FG_GAP"/>
    <property type="match status" value="1"/>
</dbReference>
<dbReference type="RefSeq" id="WP_190549416.1">
    <property type="nucleotide sequence ID" value="NZ_CAWPNO010000101.1"/>
</dbReference>
<dbReference type="Proteomes" id="UP000658514">
    <property type="component" value="Unassembled WGS sequence"/>
</dbReference>
<dbReference type="SMART" id="SM00191">
    <property type="entry name" value="Int_alpha"/>
    <property type="match status" value="4"/>
</dbReference>
<dbReference type="Pfam" id="PF14312">
    <property type="entry name" value="FG-GAP_2"/>
    <property type="match status" value="6"/>
</dbReference>
<name>A0ABR8AK80_9CYAN</name>
<keyword evidence="2" id="KW-1185">Reference proteome</keyword>
<gene>
    <name evidence="1" type="ORF">H6G24_30160</name>
</gene>
<sequence length="620" mass="64866">MATTKFSLTQTLLNPAPNSTLFANAVAISGTHTLVSSVGGEEGESGNAKVYLFDTLTGKKVQTYLNPSAKSGDMYGNSIDLSEKTVLIGAPRHNDKGEVYLYDKLSGQLLQTFSKPNASGGDYFGYSVAMSGNYVLIGTPYDDRGESNSGRAYLYDATTGELLRTFDNPTPYGGDLFAFSVAIYGDTVVIGAFLDDTGAADTGSVYVFDAKTGELVHTILNPQADEADLFGSAVAIYGDKIVVGARADDLGAVDAGSAYLFDAVTGKLLQTFANPTPEPGDKFGVSVSIADNKVLVGASGDNTGADNSGSAYLFDAITGNLLETLTNPDIGNGDLFANSVDIQDGDALVIGAIGHDGIKPNIGAAYVFETANHKYYVSANENGTINGISYSDEDILVYDSKQGSWSVFFDGSQVGLDGKGVDIDAFSVQDDGSILISLDKSGVVLGNLIVDNSDIIRVKPATPSDYSAGTYELFLDGSKVGLEDTERENIDAITFTAKGDLVISVNGNFNAGGVTAKDEDLLKLNSTSKTWELYFVGAQIGLDTNTDEDVDSAWIDRSGNLFLSTRRNAVLGIGDTSLTGSGSSIFKVALNSDNTISGISAFWDAASAGLPSGVDGFQLV</sequence>
<evidence type="ECO:0000313" key="2">
    <source>
        <dbReference type="Proteomes" id="UP000658514"/>
    </source>
</evidence>
<dbReference type="SMART" id="SM00564">
    <property type="entry name" value="PQQ"/>
    <property type="match status" value="5"/>
</dbReference>
<dbReference type="InterPro" id="IPR015943">
    <property type="entry name" value="WD40/YVTN_repeat-like_dom_sf"/>
</dbReference>
<dbReference type="InterPro" id="IPR013519">
    <property type="entry name" value="Int_alpha_beta-p"/>
</dbReference>